<dbReference type="SUPFAM" id="SSF53041">
    <property type="entry name" value="Resolvase-like"/>
    <property type="match status" value="1"/>
</dbReference>
<feature type="domain" description="Resolvase/invertase-type recombinase catalytic" evidence="2">
    <location>
        <begin position="23"/>
        <end position="180"/>
    </location>
</feature>
<organism evidence="4 5">
    <name type="scientific">Parablautia muri</name>
    <dbReference type="NCBI Taxonomy" id="2320879"/>
    <lineage>
        <taxon>Bacteria</taxon>
        <taxon>Bacillati</taxon>
        <taxon>Bacillota</taxon>
        <taxon>Clostridia</taxon>
        <taxon>Lachnospirales</taxon>
        <taxon>Lachnospiraceae</taxon>
        <taxon>Parablautia</taxon>
    </lineage>
</organism>
<dbReference type="RefSeq" id="WP_160561338.1">
    <property type="nucleotide sequence ID" value="NZ_QZDT01000035.1"/>
</dbReference>
<dbReference type="InterPro" id="IPR050639">
    <property type="entry name" value="SSR_resolvase"/>
</dbReference>
<dbReference type="SMART" id="SM00857">
    <property type="entry name" value="Resolvase"/>
    <property type="match status" value="1"/>
</dbReference>
<dbReference type="Pfam" id="PF13408">
    <property type="entry name" value="Zn_ribbon_recom"/>
    <property type="match status" value="1"/>
</dbReference>
<dbReference type="PROSITE" id="PS51737">
    <property type="entry name" value="RECOMBINASE_DNA_BIND"/>
    <property type="match status" value="1"/>
</dbReference>
<dbReference type="InterPro" id="IPR006119">
    <property type="entry name" value="Resolv_N"/>
</dbReference>
<dbReference type="Pfam" id="PF00239">
    <property type="entry name" value="Resolvase"/>
    <property type="match status" value="1"/>
</dbReference>
<reference evidence="4" key="1">
    <citation type="submission" date="2018-09" db="EMBL/GenBank/DDBJ databases">
        <title>Murine metabolic-syndrome-specific gut microbial biobank.</title>
        <authorList>
            <person name="Liu C."/>
        </authorList>
    </citation>
    <scope>NUCLEOTIDE SEQUENCE</scope>
    <source>
        <strain evidence="4">D42-62</strain>
    </source>
</reference>
<dbReference type="Proteomes" id="UP001154420">
    <property type="component" value="Unassembled WGS sequence"/>
</dbReference>
<dbReference type="InterPro" id="IPR011109">
    <property type="entry name" value="DNA_bind_recombinase_dom"/>
</dbReference>
<dbReference type="InterPro" id="IPR025827">
    <property type="entry name" value="Zn_ribbon_recom_dom"/>
</dbReference>
<gene>
    <name evidence="4" type="ORF">D5281_17325</name>
</gene>
<accession>A0A9X5GSQ7</accession>
<dbReference type="Gene3D" id="3.90.1750.20">
    <property type="entry name" value="Putative Large Serine Recombinase, Chain B, Domain 2"/>
    <property type="match status" value="1"/>
</dbReference>
<keyword evidence="5" id="KW-1185">Reference proteome</keyword>
<evidence type="ECO:0000259" key="2">
    <source>
        <dbReference type="PROSITE" id="PS51736"/>
    </source>
</evidence>
<evidence type="ECO:0000313" key="4">
    <source>
        <dbReference type="EMBL" id="NBJ94298.1"/>
    </source>
</evidence>
<dbReference type="PROSITE" id="PS51736">
    <property type="entry name" value="RECOMBINASES_3"/>
    <property type="match status" value="1"/>
</dbReference>
<dbReference type="OrthoDB" id="9784557at2"/>
<evidence type="ECO:0000259" key="3">
    <source>
        <dbReference type="PROSITE" id="PS51737"/>
    </source>
</evidence>
<dbReference type="GO" id="GO:0000150">
    <property type="term" value="F:DNA strand exchange activity"/>
    <property type="evidence" value="ECO:0007669"/>
    <property type="project" value="InterPro"/>
</dbReference>
<dbReference type="PANTHER" id="PTHR30461">
    <property type="entry name" value="DNA-INVERTASE FROM LAMBDOID PROPHAGE"/>
    <property type="match status" value="1"/>
</dbReference>
<dbReference type="GO" id="GO:0003677">
    <property type="term" value="F:DNA binding"/>
    <property type="evidence" value="ECO:0007669"/>
    <property type="project" value="InterPro"/>
</dbReference>
<dbReference type="AlphaFoldDB" id="A0A9X5GSQ7"/>
<feature type="coiled-coil region" evidence="1">
    <location>
        <begin position="489"/>
        <end position="516"/>
    </location>
</feature>
<sequence>MGRVSKRTSAPAVADKKTRTCYKAGIYARLSSDQDRKKNESVEVQVKIAEKHIEELNREGTERIEIIDRYTDLGKTGSNFERDEFQRLMQDIRLGDIDCVVVKDLSRFGRSYLEAGNYIEKIFPFLGVRFIAVADGLDTGHRGSNTKQMATEIKNLVNDMYAKDFSVKAKQHLKLRRQEGSYVGGPPPYGYTSVMAGRACHGDKKIRKLVPDENTAGIVKHIFGLFIETGSYAAVADDLNRKKCNPPSVYKKTGNVFFDPEQGEYKGWDKGSVERIVKSETYTGKLVQGRTSITARDEKNRIHKAEEEWVVKENAHEPVIDAAVFAEAAKVRERLQERMKSHAHPTEGCPIRENIFDSVLYCGVCGRKMTRHSYAKTYADRSKTRLDGYFCINGGQTKVESCPASNRISKAELVDILLPLLKIEFSVYLEKTKRYTEIVKEQLRAAGTEIDAKIRKTERDIAAAKEDERTKYVEYREGIIPQSEYVAYKMRQEGRLNDLNRQKEELEAGRKNLDTVSGKYLAAARALLRLKSGMELTKEMVESLNRRIYVYPGKRIEVEFAYTNELLEGVLANG</sequence>
<dbReference type="InterPro" id="IPR036162">
    <property type="entry name" value="Resolvase-like_N_sf"/>
</dbReference>
<evidence type="ECO:0000313" key="5">
    <source>
        <dbReference type="Proteomes" id="UP001154420"/>
    </source>
</evidence>
<dbReference type="EMBL" id="QZDT01000035">
    <property type="protein sequence ID" value="NBJ94298.1"/>
    <property type="molecule type" value="Genomic_DNA"/>
</dbReference>
<keyword evidence="1" id="KW-0175">Coiled coil</keyword>
<feature type="domain" description="Recombinase" evidence="3">
    <location>
        <begin position="188"/>
        <end position="338"/>
    </location>
</feature>
<protein>
    <submittedName>
        <fullName evidence="4">DNA invertase</fullName>
    </submittedName>
</protein>
<dbReference type="Gene3D" id="3.40.50.1390">
    <property type="entry name" value="Resolvase, N-terminal catalytic domain"/>
    <property type="match status" value="1"/>
</dbReference>
<evidence type="ECO:0000256" key="1">
    <source>
        <dbReference type="SAM" id="Coils"/>
    </source>
</evidence>
<comment type="caution">
    <text evidence="4">The sequence shown here is derived from an EMBL/GenBank/DDBJ whole genome shotgun (WGS) entry which is preliminary data.</text>
</comment>
<name>A0A9X5GSQ7_9FIRM</name>
<dbReference type="InterPro" id="IPR038109">
    <property type="entry name" value="DNA_bind_recomb_sf"/>
</dbReference>
<dbReference type="PANTHER" id="PTHR30461:SF23">
    <property type="entry name" value="DNA RECOMBINASE-RELATED"/>
    <property type="match status" value="1"/>
</dbReference>
<dbReference type="Pfam" id="PF07508">
    <property type="entry name" value="Recombinase"/>
    <property type="match status" value="1"/>
</dbReference>
<proteinExistence type="predicted"/>